<protein>
    <submittedName>
        <fullName evidence="3">High light inducible protein</fullName>
    </submittedName>
</protein>
<sequence length="63" mass="7066">MSSSTPPTTDSNPPPNSTPWEPAFGWTRYAEQINGRFAMLGFVILLGLEFFTGQDLFTWLGLR</sequence>
<dbReference type="Proteomes" id="UP000033607">
    <property type="component" value="Unassembled WGS sequence"/>
</dbReference>
<comment type="caution">
    <text evidence="3">The sequence shown here is derived from an EMBL/GenBank/DDBJ whole genome shotgun (WGS) entry which is preliminary data.</text>
</comment>
<keyword evidence="2" id="KW-1133">Transmembrane helix</keyword>
<dbReference type="RefSeq" id="WP_046278464.1">
    <property type="nucleotide sequence ID" value="NZ_LATL02000208.1"/>
</dbReference>
<dbReference type="PATRIC" id="fig|1637645.4.peg.4108"/>
<reference evidence="3 5" key="1">
    <citation type="submission" date="2015-06" db="EMBL/GenBank/DDBJ databases">
        <title>Draft genome assembly of filamentous brackish cyanobacterium Limnoraphis robusta strain CS-951.</title>
        <authorList>
            <person name="Willis A."/>
            <person name="Parks M."/>
            <person name="Burford M.A."/>
        </authorList>
    </citation>
    <scope>NUCLEOTIDE SEQUENCE [LARGE SCALE GENOMIC DNA]</scope>
    <source>
        <strain evidence="3 5">CS-951</strain>
    </source>
</reference>
<evidence type="ECO:0000256" key="1">
    <source>
        <dbReference type="SAM" id="MobiDB-lite"/>
    </source>
</evidence>
<dbReference type="SUPFAM" id="SSF103511">
    <property type="entry name" value="Chlorophyll a-b binding protein"/>
    <property type="match status" value="1"/>
</dbReference>
<feature type="region of interest" description="Disordered" evidence="1">
    <location>
        <begin position="1"/>
        <end position="21"/>
    </location>
</feature>
<feature type="compositionally biased region" description="Low complexity" evidence="1">
    <location>
        <begin position="1"/>
        <end position="11"/>
    </location>
</feature>
<dbReference type="EMBL" id="LATL02000208">
    <property type="protein sequence ID" value="KMW70306.1"/>
    <property type="molecule type" value="Genomic_DNA"/>
</dbReference>
<dbReference type="AlphaFoldDB" id="A0A0F5YGZ1"/>
<organism evidence="3 5">
    <name type="scientific">Limnoraphis robusta CS-951</name>
    <dbReference type="NCBI Taxonomy" id="1637645"/>
    <lineage>
        <taxon>Bacteria</taxon>
        <taxon>Bacillati</taxon>
        <taxon>Cyanobacteriota</taxon>
        <taxon>Cyanophyceae</taxon>
        <taxon>Oscillatoriophycideae</taxon>
        <taxon>Oscillatoriales</taxon>
        <taxon>Sirenicapillariaceae</taxon>
        <taxon>Limnoraphis</taxon>
    </lineage>
</organism>
<proteinExistence type="predicted"/>
<evidence type="ECO:0000256" key="2">
    <source>
        <dbReference type="SAM" id="Phobius"/>
    </source>
</evidence>
<keyword evidence="2" id="KW-0472">Membrane</keyword>
<feature type="transmembrane region" description="Helical" evidence="2">
    <location>
        <begin position="37"/>
        <end position="62"/>
    </location>
</feature>
<evidence type="ECO:0000313" key="3">
    <source>
        <dbReference type="EMBL" id="KKD38159.1"/>
    </source>
</evidence>
<gene>
    <name evidence="3" type="ORF">WN50_10375</name>
    <name evidence="4" type="ORF">WN50_36315</name>
</gene>
<accession>A0A0F5YGZ1</accession>
<dbReference type="OrthoDB" id="516137at2"/>
<keyword evidence="2" id="KW-0812">Transmembrane</keyword>
<dbReference type="EMBL" id="LATL02000299">
    <property type="protein sequence ID" value="KKD38159.1"/>
    <property type="molecule type" value="Genomic_DNA"/>
</dbReference>
<name>A0A0F5YGZ1_9CYAN</name>
<evidence type="ECO:0000313" key="4">
    <source>
        <dbReference type="EMBL" id="KMW70306.1"/>
    </source>
</evidence>
<evidence type="ECO:0000313" key="5">
    <source>
        <dbReference type="Proteomes" id="UP000033607"/>
    </source>
</evidence>
<dbReference type="Gene3D" id="1.10.3460.10">
    <property type="entry name" value="Chlorophyll a/b binding protein domain"/>
    <property type="match status" value="1"/>
</dbReference>